<dbReference type="GO" id="GO:0046685">
    <property type="term" value="P:response to arsenic-containing substance"/>
    <property type="evidence" value="ECO:0007669"/>
    <property type="project" value="UniProtKB-KW"/>
</dbReference>
<dbReference type="Gene3D" id="3.40.50.2300">
    <property type="match status" value="1"/>
</dbReference>
<dbReference type="AlphaFoldDB" id="A0A7Y9RSM6"/>
<dbReference type="InterPro" id="IPR036196">
    <property type="entry name" value="Ptyr_pPase_sf"/>
</dbReference>
<dbReference type="PANTHER" id="PTHR43428:SF1">
    <property type="entry name" value="ARSENATE REDUCTASE"/>
    <property type="match status" value="1"/>
</dbReference>
<keyword evidence="1" id="KW-0059">Arsenical resistance</keyword>
<reference evidence="3 4" key="1">
    <citation type="submission" date="2020-07" db="EMBL/GenBank/DDBJ databases">
        <title>Sequencing the genomes of 1000 actinobacteria strains.</title>
        <authorList>
            <person name="Klenk H.-P."/>
        </authorList>
    </citation>
    <scope>NUCLEOTIDE SEQUENCE [LARGE SCALE GENOMIC DNA]</scope>
    <source>
        <strain evidence="3 4">DSM 24552</strain>
    </source>
</reference>
<proteinExistence type="predicted"/>
<evidence type="ECO:0000313" key="3">
    <source>
        <dbReference type="EMBL" id="NYG53918.1"/>
    </source>
</evidence>
<organism evidence="3 4">
    <name type="scientific">Nocardioides perillae</name>
    <dbReference type="NCBI Taxonomy" id="1119534"/>
    <lineage>
        <taxon>Bacteria</taxon>
        <taxon>Bacillati</taxon>
        <taxon>Actinomycetota</taxon>
        <taxon>Actinomycetes</taxon>
        <taxon>Propionibacteriales</taxon>
        <taxon>Nocardioidaceae</taxon>
        <taxon>Nocardioides</taxon>
    </lineage>
</organism>
<name>A0A7Y9RSM6_9ACTN</name>
<dbReference type="Pfam" id="PF01451">
    <property type="entry name" value="LMWPc"/>
    <property type="match status" value="1"/>
</dbReference>
<evidence type="ECO:0000313" key="4">
    <source>
        <dbReference type="Proteomes" id="UP000544110"/>
    </source>
</evidence>
<keyword evidence="4" id="KW-1185">Reference proteome</keyword>
<dbReference type="InterPro" id="IPR023485">
    <property type="entry name" value="Ptyr_pPase"/>
</dbReference>
<evidence type="ECO:0000259" key="2">
    <source>
        <dbReference type="SMART" id="SM00226"/>
    </source>
</evidence>
<protein>
    <submittedName>
        <fullName evidence="3">ArsR family transcriptional regulator</fullName>
    </submittedName>
</protein>
<dbReference type="SUPFAM" id="SSF52788">
    <property type="entry name" value="Phosphotyrosine protein phosphatases I"/>
    <property type="match status" value="1"/>
</dbReference>
<sequence>MSEPASVPQVVFACVRNGGRSVISRVLTEHYAGGRVRALSAGTQPGEHIHPEVARALEGLGLDTSREQPTLLTRDTVAASDLAITLGCGEECPYVPGVRYVDWPVADPGGQDDETVRAVVADLDARVRDLLVELVPGIELPPSVLAGSADHPRT</sequence>
<accession>A0A7Y9RSM6</accession>
<comment type="caution">
    <text evidence="3">The sequence shown here is derived from an EMBL/GenBank/DDBJ whole genome shotgun (WGS) entry which is preliminary data.</text>
</comment>
<dbReference type="RefSeq" id="WP_179516651.1">
    <property type="nucleotide sequence ID" value="NZ_JACCAC010000001.1"/>
</dbReference>
<dbReference type="SMART" id="SM00226">
    <property type="entry name" value="LMWPc"/>
    <property type="match status" value="1"/>
</dbReference>
<dbReference type="PANTHER" id="PTHR43428">
    <property type="entry name" value="ARSENATE REDUCTASE"/>
    <property type="match status" value="1"/>
</dbReference>
<evidence type="ECO:0000256" key="1">
    <source>
        <dbReference type="ARBA" id="ARBA00022849"/>
    </source>
</evidence>
<feature type="domain" description="Phosphotyrosine protein phosphatase I" evidence="2">
    <location>
        <begin position="8"/>
        <end position="133"/>
    </location>
</feature>
<dbReference type="Proteomes" id="UP000544110">
    <property type="component" value="Unassembled WGS sequence"/>
</dbReference>
<dbReference type="EMBL" id="JACCAC010000001">
    <property type="protein sequence ID" value="NYG53918.1"/>
    <property type="molecule type" value="Genomic_DNA"/>
</dbReference>
<gene>
    <name evidence="3" type="ORF">BJ989_000222</name>
</gene>